<feature type="compositionally biased region" description="Polar residues" evidence="1">
    <location>
        <begin position="213"/>
        <end position="222"/>
    </location>
</feature>
<gene>
    <name evidence="3" type="ORF">FOZ63_015935</name>
</gene>
<reference evidence="3 4" key="1">
    <citation type="submission" date="2020-04" db="EMBL/GenBank/DDBJ databases">
        <title>Perkinsus olseni comparative genomics.</title>
        <authorList>
            <person name="Bogema D.R."/>
        </authorList>
    </citation>
    <scope>NUCLEOTIDE SEQUENCE [LARGE SCALE GENOMIC DNA]</scope>
    <source>
        <strain evidence="3 4">ATCC PRA-207</strain>
    </source>
</reference>
<proteinExistence type="predicted"/>
<evidence type="ECO:0000313" key="3">
    <source>
        <dbReference type="EMBL" id="KAF4684555.1"/>
    </source>
</evidence>
<feature type="chain" id="PRO_5029581352" evidence="2">
    <location>
        <begin position="26"/>
        <end position="222"/>
    </location>
</feature>
<protein>
    <submittedName>
        <fullName evidence="3">Uncharacterized protein</fullName>
    </submittedName>
</protein>
<feature type="region of interest" description="Disordered" evidence="1">
    <location>
        <begin position="188"/>
        <end position="222"/>
    </location>
</feature>
<feature type="region of interest" description="Disordered" evidence="1">
    <location>
        <begin position="106"/>
        <end position="130"/>
    </location>
</feature>
<keyword evidence="2" id="KW-0732">Signal</keyword>
<name>A0A7J6NL61_PEROL</name>
<organism evidence="3 4">
    <name type="scientific">Perkinsus olseni</name>
    <name type="common">Perkinsus atlanticus</name>
    <dbReference type="NCBI Taxonomy" id="32597"/>
    <lineage>
        <taxon>Eukaryota</taxon>
        <taxon>Sar</taxon>
        <taxon>Alveolata</taxon>
        <taxon>Perkinsozoa</taxon>
        <taxon>Perkinsea</taxon>
        <taxon>Perkinsida</taxon>
        <taxon>Perkinsidae</taxon>
        <taxon>Perkinsus</taxon>
    </lineage>
</organism>
<feature type="non-terminal residue" evidence="3">
    <location>
        <position position="222"/>
    </location>
</feature>
<sequence length="222" mass="23379">SPCLICQCPLLLRLTLMECLHLAASLPLCQRLTPSPPTPMVILIRLTPSPPTPVVILIRLTPSPPTPMVILIRLTPSPPTPITSSLPKPLVTSLRVVPMVASPRDLSPMGSRVPPWSASQPPTPMVVSSPDRPFTTRLTSFPVTWPFPTSMAVPVPGRPTTTSLASLRSALSTPIPTVAAAHSPTARVATLPSAPSPPTTSVVSSRDSLPMGSLTSLRLTPS</sequence>
<feature type="signal peptide" evidence="2">
    <location>
        <begin position="1"/>
        <end position="25"/>
    </location>
</feature>
<dbReference type="EMBL" id="JABANO010040476">
    <property type="protein sequence ID" value="KAF4684555.1"/>
    <property type="molecule type" value="Genomic_DNA"/>
</dbReference>
<accession>A0A7J6NL61</accession>
<dbReference type="Proteomes" id="UP000553632">
    <property type="component" value="Unassembled WGS sequence"/>
</dbReference>
<dbReference type="AlphaFoldDB" id="A0A7J6NL61"/>
<feature type="compositionally biased region" description="Low complexity" evidence="1">
    <location>
        <begin position="188"/>
        <end position="205"/>
    </location>
</feature>
<evidence type="ECO:0000256" key="2">
    <source>
        <dbReference type="SAM" id="SignalP"/>
    </source>
</evidence>
<comment type="caution">
    <text evidence="3">The sequence shown here is derived from an EMBL/GenBank/DDBJ whole genome shotgun (WGS) entry which is preliminary data.</text>
</comment>
<evidence type="ECO:0000313" key="4">
    <source>
        <dbReference type="Proteomes" id="UP000553632"/>
    </source>
</evidence>
<evidence type="ECO:0000256" key="1">
    <source>
        <dbReference type="SAM" id="MobiDB-lite"/>
    </source>
</evidence>
<keyword evidence="4" id="KW-1185">Reference proteome</keyword>
<feature type="non-terminal residue" evidence="3">
    <location>
        <position position="1"/>
    </location>
</feature>